<gene>
    <name evidence="5" type="ORF">C8A01DRAFT_39112</name>
</gene>
<dbReference type="GO" id="GO:0006355">
    <property type="term" value="P:regulation of DNA-templated transcription"/>
    <property type="evidence" value="ECO:0007669"/>
    <property type="project" value="InterPro"/>
</dbReference>
<evidence type="ECO:0000256" key="4">
    <source>
        <dbReference type="SAM" id="MobiDB-lite"/>
    </source>
</evidence>
<evidence type="ECO:0000256" key="2">
    <source>
        <dbReference type="ARBA" id="ARBA00023242"/>
    </source>
</evidence>
<comment type="caution">
    <text evidence="5">The sequence shown here is derived from an EMBL/GenBank/DDBJ whole genome shotgun (WGS) entry which is preliminary data.</text>
</comment>
<proteinExistence type="predicted"/>
<dbReference type="InterPro" id="IPR036600">
    <property type="entry name" value="PAH_sf"/>
</dbReference>
<keyword evidence="2 3" id="KW-0539">Nucleus</keyword>
<dbReference type="AlphaFoldDB" id="A0AAN6PBM2"/>
<dbReference type="PROSITE" id="PS51477">
    <property type="entry name" value="PAH"/>
    <property type="match status" value="1"/>
</dbReference>
<organism evidence="5 6">
    <name type="scientific">Parachaetomium inaequale</name>
    <dbReference type="NCBI Taxonomy" id="2588326"/>
    <lineage>
        <taxon>Eukaryota</taxon>
        <taxon>Fungi</taxon>
        <taxon>Dikarya</taxon>
        <taxon>Ascomycota</taxon>
        <taxon>Pezizomycotina</taxon>
        <taxon>Sordariomycetes</taxon>
        <taxon>Sordariomycetidae</taxon>
        <taxon>Sordariales</taxon>
        <taxon>Chaetomiaceae</taxon>
        <taxon>Parachaetomium</taxon>
    </lineage>
</organism>
<keyword evidence="6" id="KW-1185">Reference proteome</keyword>
<evidence type="ECO:0000313" key="6">
    <source>
        <dbReference type="Proteomes" id="UP001303115"/>
    </source>
</evidence>
<dbReference type="InterPro" id="IPR003822">
    <property type="entry name" value="PAH"/>
</dbReference>
<evidence type="ECO:0000313" key="5">
    <source>
        <dbReference type="EMBL" id="KAK4034387.1"/>
    </source>
</evidence>
<feature type="region of interest" description="Disordered" evidence="4">
    <location>
        <begin position="95"/>
        <end position="117"/>
    </location>
</feature>
<dbReference type="Gene3D" id="1.20.1160.11">
    <property type="entry name" value="Paired amphipathic helix"/>
    <property type="match status" value="1"/>
</dbReference>
<dbReference type="EMBL" id="MU854481">
    <property type="protein sequence ID" value="KAK4034387.1"/>
    <property type="molecule type" value="Genomic_DNA"/>
</dbReference>
<name>A0AAN6PBM2_9PEZI</name>
<reference evidence="6" key="1">
    <citation type="journal article" date="2023" name="Mol. Phylogenet. Evol.">
        <title>Genome-scale phylogeny and comparative genomics of the fungal order Sordariales.</title>
        <authorList>
            <person name="Hensen N."/>
            <person name="Bonometti L."/>
            <person name="Westerberg I."/>
            <person name="Brannstrom I.O."/>
            <person name="Guillou S."/>
            <person name="Cros-Aarteil S."/>
            <person name="Calhoun S."/>
            <person name="Haridas S."/>
            <person name="Kuo A."/>
            <person name="Mondo S."/>
            <person name="Pangilinan J."/>
            <person name="Riley R."/>
            <person name="LaButti K."/>
            <person name="Andreopoulos B."/>
            <person name="Lipzen A."/>
            <person name="Chen C."/>
            <person name="Yan M."/>
            <person name="Daum C."/>
            <person name="Ng V."/>
            <person name="Clum A."/>
            <person name="Steindorff A."/>
            <person name="Ohm R.A."/>
            <person name="Martin F."/>
            <person name="Silar P."/>
            <person name="Natvig D.O."/>
            <person name="Lalanne C."/>
            <person name="Gautier V."/>
            <person name="Ament-Velasquez S.L."/>
            <person name="Kruys A."/>
            <person name="Hutchinson M.I."/>
            <person name="Powell A.J."/>
            <person name="Barry K."/>
            <person name="Miller A.N."/>
            <person name="Grigoriev I.V."/>
            <person name="Debuchy R."/>
            <person name="Gladieux P."/>
            <person name="Hiltunen Thoren M."/>
            <person name="Johannesson H."/>
        </authorList>
    </citation>
    <scope>NUCLEOTIDE SEQUENCE [LARGE SCALE GENOMIC DNA]</scope>
    <source>
        <strain evidence="6">CBS 284.82</strain>
    </source>
</reference>
<dbReference type="GO" id="GO:0005634">
    <property type="term" value="C:nucleus"/>
    <property type="evidence" value="ECO:0007669"/>
    <property type="project" value="UniProtKB-SubCell"/>
</dbReference>
<dbReference type="Proteomes" id="UP001303115">
    <property type="component" value="Unassembled WGS sequence"/>
</dbReference>
<evidence type="ECO:0000256" key="1">
    <source>
        <dbReference type="ARBA" id="ARBA00004123"/>
    </source>
</evidence>
<dbReference type="SUPFAM" id="SSF47762">
    <property type="entry name" value="PAH2 domain"/>
    <property type="match status" value="1"/>
</dbReference>
<sequence length="117" mass="13196">MDISESAPACPARTGNAINFVQEVQSRFEPNRPELYQRFLQAFTDIFTAPQTRPDQLPPAEETVAAIHNKMKDIFKDDMDLLERFEAFMPSSLKLAGDKGSSTVQMSTEELEPEEVD</sequence>
<comment type="subcellular location">
    <subcellularLocation>
        <location evidence="1 3">Nucleus</location>
    </subcellularLocation>
</comment>
<accession>A0AAN6PBM2</accession>
<evidence type="ECO:0000256" key="3">
    <source>
        <dbReference type="PROSITE-ProRule" id="PRU00810"/>
    </source>
</evidence>
<protein>
    <submittedName>
        <fullName evidence="5">Uncharacterized protein</fullName>
    </submittedName>
</protein>